<proteinExistence type="predicted"/>
<keyword evidence="2" id="KW-1185">Reference proteome</keyword>
<protein>
    <submittedName>
        <fullName evidence="1">Uncharacterized protein</fullName>
    </submittedName>
</protein>
<evidence type="ECO:0000313" key="1">
    <source>
        <dbReference type="EMBL" id="MBD8052034.1"/>
    </source>
</evidence>
<gene>
    <name evidence="1" type="ORF">IC609_15965</name>
</gene>
<evidence type="ECO:0000313" key="2">
    <source>
        <dbReference type="Proteomes" id="UP000647424"/>
    </source>
</evidence>
<dbReference type="AlphaFoldDB" id="A0A927FIC6"/>
<sequence length="252" mass="28353">MHARSHIQSNPWISPSPQQTRRILGATKSGVTTVVSGKRQQAKQQIDRVERAKWSIFFIRQLEKALCARAREAEQVWSAGHMPSPLATCVAKFHRQVITVIDKTTNHAKSGAPAALKNANSLLPLLASFKLRCTASIKSADQLSLAFCLWDLCDDVEHYVIQTRITYGLVAVNSGKPRLGSRPTKLDAKAFYGRQVEQHQYQHGADSFPKPRTIRAAMIASGYRVSVRTMNLWKNQINNGTFDWYVQPKNRQ</sequence>
<accession>A0A927FIC6</accession>
<dbReference type="Proteomes" id="UP000647424">
    <property type="component" value="Unassembled WGS sequence"/>
</dbReference>
<comment type="caution">
    <text evidence="1">The sequence shown here is derived from an EMBL/GenBank/DDBJ whole genome shotgun (WGS) entry which is preliminary data.</text>
</comment>
<dbReference type="EMBL" id="JACYFT010000012">
    <property type="protein sequence ID" value="MBD8052034.1"/>
    <property type="molecule type" value="Genomic_DNA"/>
</dbReference>
<reference evidence="1" key="1">
    <citation type="submission" date="2020-09" db="EMBL/GenBank/DDBJ databases">
        <title>Genome seq and assembly of Limnohabitants sp.</title>
        <authorList>
            <person name="Chhetri G."/>
        </authorList>
    </citation>
    <scope>NUCLEOTIDE SEQUENCE</scope>
    <source>
        <strain evidence="1">JUR4</strain>
    </source>
</reference>
<organism evidence="1 2">
    <name type="scientific">Limnohabitans radicicola</name>
    <dbReference type="NCBI Taxonomy" id="2771427"/>
    <lineage>
        <taxon>Bacteria</taxon>
        <taxon>Pseudomonadati</taxon>
        <taxon>Pseudomonadota</taxon>
        <taxon>Betaproteobacteria</taxon>
        <taxon>Burkholderiales</taxon>
        <taxon>Comamonadaceae</taxon>
        <taxon>Limnohabitans</taxon>
    </lineage>
</organism>
<name>A0A927FIC6_9BURK</name>
<dbReference type="RefSeq" id="WP_191820525.1">
    <property type="nucleotide sequence ID" value="NZ_JACYFT010000012.1"/>
</dbReference>